<comment type="caution">
    <text evidence="4">The sequence shown here is derived from an EMBL/GenBank/DDBJ whole genome shotgun (WGS) entry which is preliminary data.</text>
</comment>
<organism evidence="4 5">
    <name type="scientific">Phytohabitans aurantiacus</name>
    <dbReference type="NCBI Taxonomy" id="3016789"/>
    <lineage>
        <taxon>Bacteria</taxon>
        <taxon>Bacillati</taxon>
        <taxon>Actinomycetota</taxon>
        <taxon>Actinomycetes</taxon>
        <taxon>Micromonosporales</taxon>
        <taxon>Micromonosporaceae</taxon>
    </lineage>
</organism>
<feature type="region of interest" description="Disordered" evidence="1">
    <location>
        <begin position="110"/>
        <end position="171"/>
    </location>
</feature>
<sequence>MSDEDITRHRLRVGGWLPSFDGDGQARPDLLSDQPASAGTDLVRYVPQPGVATHSRAFFRRRVAIAGMTVVVFVTAVTVVSFQRGGVAPATSSPPGPAYLWPQAEDLSTSSGLGTAAAPAPGTATTAPAAAGGGDNGGRPGAPAAPGRTTEGTGGKATPATPPPATTPAGATLTVGASVGLEPIGLSGYRVRHRNFAGRVDPIGSRSGSADKADSTFRVRRGLAYNQCYSLESTNYPGYYLRHQNFRIYLHRVDGSQLFAADATFCAVSGLAGQNTSLRSFNYPDRYLNHRSSDLYISSANTSTERRAATFIVRPPL</sequence>
<keyword evidence="2" id="KW-1133">Transmembrane helix</keyword>
<gene>
    <name evidence="4" type="ORF">Pa4123_78190</name>
</gene>
<dbReference type="RefSeq" id="WP_281904103.1">
    <property type="nucleotide sequence ID" value="NZ_BSDI01000063.1"/>
</dbReference>
<dbReference type="EMBL" id="BSDI01000063">
    <property type="protein sequence ID" value="GLI02541.1"/>
    <property type="molecule type" value="Genomic_DNA"/>
</dbReference>
<keyword evidence="5" id="KW-1185">Reference proteome</keyword>
<accession>A0ABQ5RAF2</accession>
<dbReference type="SUPFAM" id="SSF110221">
    <property type="entry name" value="AbfB domain"/>
    <property type="match status" value="1"/>
</dbReference>
<feature type="domain" description="Alpha-L-arabinofuranosidase B arabinose-binding" evidence="3">
    <location>
        <begin position="191"/>
        <end position="313"/>
    </location>
</feature>
<evidence type="ECO:0000313" key="4">
    <source>
        <dbReference type="EMBL" id="GLI02541.1"/>
    </source>
</evidence>
<feature type="compositionally biased region" description="Low complexity" evidence="1">
    <location>
        <begin position="114"/>
        <end position="130"/>
    </location>
</feature>
<keyword evidence="2" id="KW-0812">Transmembrane</keyword>
<evidence type="ECO:0000313" key="5">
    <source>
        <dbReference type="Proteomes" id="UP001144280"/>
    </source>
</evidence>
<evidence type="ECO:0000256" key="2">
    <source>
        <dbReference type="SAM" id="Phobius"/>
    </source>
</evidence>
<dbReference type="InterPro" id="IPR036195">
    <property type="entry name" value="AbfB_ABD_sf"/>
</dbReference>
<dbReference type="CDD" id="cd23399">
    <property type="entry name" value="beta-trefoil_ABD_ABFB"/>
    <property type="match status" value="1"/>
</dbReference>
<feature type="compositionally biased region" description="Gly residues" evidence="1">
    <location>
        <begin position="131"/>
        <end position="140"/>
    </location>
</feature>
<evidence type="ECO:0000256" key="1">
    <source>
        <dbReference type="SAM" id="MobiDB-lite"/>
    </source>
</evidence>
<evidence type="ECO:0000259" key="3">
    <source>
        <dbReference type="Pfam" id="PF05270"/>
    </source>
</evidence>
<dbReference type="Proteomes" id="UP001144280">
    <property type="component" value="Unassembled WGS sequence"/>
</dbReference>
<keyword evidence="2" id="KW-0472">Membrane</keyword>
<protein>
    <recommendedName>
        <fullName evidence="3">Alpha-L-arabinofuranosidase B arabinose-binding domain-containing protein</fullName>
    </recommendedName>
</protein>
<dbReference type="Pfam" id="PF05270">
    <property type="entry name" value="AbfB"/>
    <property type="match status" value="1"/>
</dbReference>
<name>A0ABQ5RAF2_9ACTN</name>
<feature type="transmembrane region" description="Helical" evidence="2">
    <location>
        <begin position="63"/>
        <end position="82"/>
    </location>
</feature>
<dbReference type="InterPro" id="IPR007934">
    <property type="entry name" value="AbfB_ABD"/>
</dbReference>
<feature type="compositionally biased region" description="Low complexity" evidence="1">
    <location>
        <begin position="141"/>
        <end position="159"/>
    </location>
</feature>
<proteinExistence type="predicted"/>
<reference evidence="4" key="1">
    <citation type="submission" date="2022-12" db="EMBL/GenBank/DDBJ databases">
        <title>New Phytohabitans aurantiacus sp. RD004123 nov., an actinomycete isolated from soil.</title>
        <authorList>
            <person name="Triningsih D.W."/>
            <person name="Harunari E."/>
            <person name="Igarashi Y."/>
        </authorList>
    </citation>
    <scope>NUCLEOTIDE SEQUENCE</scope>
    <source>
        <strain evidence="4">RD004123</strain>
    </source>
</reference>
<dbReference type="Gene3D" id="2.80.10.50">
    <property type="match status" value="1"/>
</dbReference>